<feature type="domain" description="Big-1" evidence="2">
    <location>
        <begin position="1039"/>
        <end position="1131"/>
    </location>
</feature>
<dbReference type="EMBL" id="ABMABF030000014">
    <property type="protein sequence ID" value="EMJ5135870.1"/>
    <property type="molecule type" value="Genomic_DNA"/>
</dbReference>
<dbReference type="InterPro" id="IPR051715">
    <property type="entry name" value="Intimin-Invasin_domain"/>
</dbReference>
<comment type="similarity">
    <text evidence="1">Belongs to the intimin/invasin family.</text>
</comment>
<organism evidence="3">
    <name type="scientific">Providencia stuartii</name>
    <dbReference type="NCBI Taxonomy" id="588"/>
    <lineage>
        <taxon>Bacteria</taxon>
        <taxon>Pseudomonadati</taxon>
        <taxon>Pseudomonadota</taxon>
        <taxon>Gammaproteobacteria</taxon>
        <taxon>Enterobacterales</taxon>
        <taxon>Morganellaceae</taxon>
        <taxon>Providencia</taxon>
    </lineage>
</organism>
<protein>
    <submittedName>
        <fullName evidence="3">Ig-like domain-containing protein</fullName>
    </submittedName>
</protein>
<feature type="domain" description="Big-1" evidence="2">
    <location>
        <begin position="841"/>
        <end position="934"/>
    </location>
</feature>
<accession>A0AAI9DFA8</accession>
<comment type="caution">
    <text evidence="3">The sequence shown here is derived from an EMBL/GenBank/DDBJ whole genome shotgun (WGS) entry which is preliminary data.</text>
</comment>
<sequence length="2170" mass="232707">MCSNTAKKEIINLSVSSPITGYAGEEKPLIFTVNSKYGLDRVEWSAPQLIAANGQLIDNKKGEYRVKLPDYRTGKQAINSYVINAVAIDKQGNRSANVAVQVTVTQAAIFAGNSEVSPKEFTLAANGKAQKKITITIKDKNNQLVDVAANEISLEMTSAAPKRIRAIMNKVPSTPNDELVKISEFTRVSAGQYHVTVTSGTKPESVTLTPVVRHTLLRPINIALIADSKTAQLTQLKVITNDAIANNIAKNQVKLTIVDAQNHPVIAHPVKFTVTNKASVAPQQETDENGEIVIPITSTTAGKAVLTINYGGTTTKTAEINFNADKTTAKMADKDGFTITPEKSVANGKTAKEITITVTDAHNNLVEKAPVTLKTSNGQFANGQPIDNTLVTDDKGKVTAKLTSKVAGSAEITATVNRKSHTQKTTFTSDATSAQIKPLTVSSTSEVADGKQPINVTAMVIDNNNNPLMHQKIRWSADKTSGVTFDKETFTNDKGHITLPITSTVADEINITASTENAADQSIKITFLADPATATITTSGLKIDEANTIANGKDTKTITATVTDANGNILSDIDVKFTTTEGSFTVSKTDKTITKKTAKDGTAKVELTSTKADTVTITATVNGHVVHQSSQFVADNTYAKIAKIVGENKSAVADGKDTMRFEAQVTDNLGNPIEGATINWKSNFSSRDVQFTSPSIPTNKEGKTFIRITSYKAADVIVTGTIAGKDTSAEKVTFTADLKTAKLAAFNTLPETIVANGKDIVTLETQVVDANDNPIEGVSVHFQADNGAIITPSVISKKDGSVASVLTTNHAADNITITANIDKKSSIKSTIKSIADIKTATITLQTSSKSVPASNLGVTSGIQLTATVTDAKGHRLEGIPVIWSSDFNQFDNDTTQTDDQGKASAILYGTKAGKTAVTASLLNKKLAKEEVTFTAGTINDTNSSLKMSQDSILADGVNISMARLTLKDMWGNPVKGQTIKWSRSSTEVTIKDKGEIGSSGVYQAEVTSKKAGIHTISATINSITKKEKIGVIADTSTAIIDSIKIEGANTTHADGNSKITLVATIKDTGTNPVEHVTIGWNTTVGTLSAPTSNTDYHGKAYITVTSTEAKKGEITAQIGSSTKTSSEVEFTAGNVSSSKSTATLSSAVINAGSGETTLTVEAKDEQGNPLANLASKIKLSDSASLITLKSAFNETKPGTYEAKLSATIAKTTQLAIQIDGHKINAEPTLTIQPDSKTAQIKGEIKVSSPSAMVGENVTYSVELEDKYGNPLKAGEVVFWSANEGTYLSDNQTLTDIKGERSITVKRQTVGDAKVKLNLGSNISYSKDAPVVKFTQSNVDTRKSTIKLAQSTINADQKTVLTVTLKDKYGNLLDNLAADIKARSNPAGISIKSAVKKSIGVYELDVTSNKIATAEISVDVLGKTLVDKENITVQGDPSSWKISKVEADTPTLKAGDKKGVTYSATVVDKFNNVLPKTIVSWHVDGKAEKYEYATSTDDAGIAKVTVTSNTVGELVMTAALTKDNELKANKVTVTQGDVNLTDSTLTSNKTEIGADNRETMKLTVKVTDNFGNPIIGSKIEISSDKPHFIINPSITDNKDGSYQTTATSNKQGSFTLTAKVDGKPLTKALTVKSGAANPVLSFKNQDKSTVYSSKLYDEQMIVDGLPTSAIPIWESSNTSVASVGNDGKVKLHKAGNVKITARIQGNGVYNSAQASYTLNIDKADPQLHIPHGALNATWGDVGNKQAQAIFNNTDTKAAKPAITFSIDDTNIATIEKNSGEITQKKPNSKTAIITVQSAETDQFKAASQKVSYQLGKTRFHVEFENDIQKIAYNNTSSQRLKTKQPIPNHADIVWESGNDKAIKLTSQGLIDSLGQGESRLTMTLKSNDYFEESSGSYTAKVYTKPNVSINNIDYSNNGKIETNASKWAPVYTDDNVKVSWSSKSSSEFDKAKKVTINFKIDGSIKYSKTYDNFTSNIITEFSPDKSYVRKNLKVELIADSDTNFNIPTEDSRSVPVKAIEPVYIGKIKTNWFTRYFNNSVSGFPSESRCRSKTTGPFENPPYVVIFPSVKFEPYQSKKVLLEDISVTSFMDISKYKGDQTLGYNISYPEITKPNSSGYYEYSDDQLKKYTAYVLKENCYTNHSGHGKIDATLTFLGAQTITDFDFSWSGDP</sequence>
<evidence type="ECO:0000259" key="2">
    <source>
        <dbReference type="PROSITE" id="PS51127"/>
    </source>
</evidence>
<feature type="domain" description="Big-1" evidence="2">
    <location>
        <begin position="1541"/>
        <end position="1633"/>
    </location>
</feature>
<dbReference type="Gene3D" id="2.60.40.10">
    <property type="entry name" value="Immunoglobulins"/>
    <property type="match status" value="15"/>
</dbReference>
<feature type="domain" description="Big-1" evidence="2">
    <location>
        <begin position="538"/>
        <end position="633"/>
    </location>
</feature>
<evidence type="ECO:0000313" key="3">
    <source>
        <dbReference type="EMBL" id="EMJ5135870.1"/>
    </source>
</evidence>
<dbReference type="PANTHER" id="PTHR39576">
    <property type="entry name" value="ATTACHING AND EFFACING PROTEIN HOMOLOG-RELATED-RELATED"/>
    <property type="match status" value="1"/>
</dbReference>
<dbReference type="Gene3D" id="2.60.40.1080">
    <property type="match status" value="1"/>
</dbReference>
<dbReference type="Pfam" id="PF09134">
    <property type="entry name" value="Invasin_D3"/>
    <property type="match status" value="4"/>
</dbReference>
<reference evidence="3" key="1">
    <citation type="submission" date="2024-02" db="EMBL/GenBank/DDBJ databases">
        <authorList>
            <consortium name="Clinical and Environmental Microbiology Branch: Whole genome sequencing antimicrobial resistance pathogens in the healthcare setting"/>
        </authorList>
    </citation>
    <scope>NUCLEOTIDE SEQUENCE</scope>
    <source>
        <strain evidence="3">2021GO-0154</strain>
    </source>
</reference>
<dbReference type="SUPFAM" id="SSF49373">
    <property type="entry name" value="Invasin/intimin cell-adhesion fragments"/>
    <property type="match status" value="16"/>
</dbReference>
<feature type="domain" description="Big-1" evidence="2">
    <location>
        <begin position="233"/>
        <end position="323"/>
    </location>
</feature>
<dbReference type="InterPro" id="IPR003344">
    <property type="entry name" value="Big_1_dom"/>
</dbReference>
<feature type="domain" description="Big-1" evidence="2">
    <location>
        <begin position="1241"/>
        <end position="1334"/>
    </location>
</feature>
<dbReference type="GO" id="GO:0009279">
    <property type="term" value="C:cell outer membrane"/>
    <property type="evidence" value="ECO:0007669"/>
    <property type="project" value="TreeGrafter"/>
</dbReference>
<feature type="domain" description="Big-1" evidence="2">
    <location>
        <begin position="334"/>
        <end position="428"/>
    </location>
</feature>
<dbReference type="InterPro" id="IPR015217">
    <property type="entry name" value="Invasin_dom_3"/>
</dbReference>
<proteinExistence type="inferred from homology"/>
<gene>
    <name evidence="3" type="ORF">RG298_003643</name>
</gene>
<evidence type="ECO:0000256" key="1">
    <source>
        <dbReference type="ARBA" id="ARBA00010116"/>
    </source>
</evidence>
<dbReference type="InterPro" id="IPR013783">
    <property type="entry name" value="Ig-like_fold"/>
</dbReference>
<dbReference type="InterPro" id="IPR008964">
    <property type="entry name" value="Invasin/intimin_cell_adhesion"/>
</dbReference>
<dbReference type="PANTHER" id="PTHR39576:SF1">
    <property type="entry name" value="INVASIN"/>
    <property type="match status" value="1"/>
</dbReference>
<dbReference type="SMART" id="SM00634">
    <property type="entry name" value="BID_1"/>
    <property type="match status" value="14"/>
</dbReference>
<dbReference type="Pfam" id="PF02369">
    <property type="entry name" value="Big_1"/>
    <property type="match status" value="10"/>
</dbReference>
<name>A0AAI9DFA8_PROST</name>
<dbReference type="PROSITE" id="PS51127">
    <property type="entry name" value="BIG1"/>
    <property type="match status" value="7"/>
</dbReference>